<keyword evidence="4" id="KW-0812">Transmembrane</keyword>
<evidence type="ECO:0000256" key="5">
    <source>
        <dbReference type="ARBA" id="ARBA00022989"/>
    </source>
</evidence>
<dbReference type="InterPro" id="IPR018011">
    <property type="entry name" value="Carb_sulfotrans_8-10"/>
</dbReference>
<evidence type="ECO:0000256" key="6">
    <source>
        <dbReference type="ARBA" id="ARBA00023034"/>
    </source>
</evidence>
<reference evidence="11 12" key="1">
    <citation type="submission" date="2020-02" db="EMBL/GenBank/DDBJ databases">
        <authorList>
            <person name="Ferguson B K."/>
        </authorList>
    </citation>
    <scope>NUCLEOTIDE SEQUENCE [LARGE SCALE GENOMIC DNA]</scope>
</reference>
<dbReference type="EMBL" id="CADCXV010000892">
    <property type="protein sequence ID" value="CAB0038093.1"/>
    <property type="molecule type" value="Genomic_DNA"/>
</dbReference>
<feature type="compositionally biased region" description="Polar residues" evidence="10">
    <location>
        <begin position="90"/>
        <end position="102"/>
    </location>
</feature>
<evidence type="ECO:0000256" key="9">
    <source>
        <dbReference type="RuleBase" id="RU364020"/>
    </source>
</evidence>
<evidence type="ECO:0000256" key="3">
    <source>
        <dbReference type="ARBA" id="ARBA00022679"/>
    </source>
</evidence>
<evidence type="ECO:0000256" key="4">
    <source>
        <dbReference type="ARBA" id="ARBA00022692"/>
    </source>
</evidence>
<evidence type="ECO:0000256" key="1">
    <source>
        <dbReference type="ARBA" id="ARBA00004323"/>
    </source>
</evidence>
<dbReference type="OrthoDB" id="2019940at2759"/>
<keyword evidence="9" id="KW-0735">Signal-anchor</keyword>
<accession>A0A6H5IK79</accession>
<dbReference type="Pfam" id="PF03567">
    <property type="entry name" value="Sulfotransfer_2"/>
    <property type="match status" value="1"/>
</dbReference>
<comment type="similarity">
    <text evidence="2 9">Belongs to the sulfotransferase 2 family.</text>
</comment>
<keyword evidence="8 9" id="KW-0325">Glycoprotein</keyword>
<sequence length="436" mass="48777">MASLANWAACGPPCLARPQAMRASLSRSACSEQPCSSTRATARPAAATRQLRSPASTACSREPSLGSTLDSAVAWRSAEAMRSRPRTRARQSSCNNDNNNATIRGRPAWKIRSAEHASKESARSTGWARTERRTLSRSSESHRRPSTACFTSTGGRETREPLGYRIPTTAHNISYCPIYKAGSTTWIYNMCLLNGAEEAELASGKEQISVIARRLMPEIDLPLAESLLNSSAKLLIVRHPFERLLSAYRDKLENSVAGREHGTLHFYKKFGSKIVAKFRDENVSPPREDQFVRIAGRPEPAGVEPTFREFVEYLVNTDLANYGDDHWMPYYLFCTPCLVDYDFIAKVETLARDQAYVIHRLGLDEAIKPRWRHAVGSSSNASSSSSPSINRVSDLAKIYFGQLTQRQLRKLHDKFRLDLELFGYSAEEYYDYATAS</sequence>
<evidence type="ECO:0000256" key="2">
    <source>
        <dbReference type="ARBA" id="ARBA00006339"/>
    </source>
</evidence>
<organism evidence="11 12">
    <name type="scientific">Trichogramma brassicae</name>
    <dbReference type="NCBI Taxonomy" id="86971"/>
    <lineage>
        <taxon>Eukaryota</taxon>
        <taxon>Metazoa</taxon>
        <taxon>Ecdysozoa</taxon>
        <taxon>Arthropoda</taxon>
        <taxon>Hexapoda</taxon>
        <taxon>Insecta</taxon>
        <taxon>Pterygota</taxon>
        <taxon>Neoptera</taxon>
        <taxon>Endopterygota</taxon>
        <taxon>Hymenoptera</taxon>
        <taxon>Apocrita</taxon>
        <taxon>Proctotrupomorpha</taxon>
        <taxon>Chalcidoidea</taxon>
        <taxon>Trichogrammatidae</taxon>
        <taxon>Trichogramma</taxon>
    </lineage>
</organism>
<keyword evidence="5" id="KW-1133">Transmembrane helix</keyword>
<dbReference type="PANTHER" id="PTHR12137:SF54">
    <property type="entry name" value="CARBOHYDRATE SULFOTRANSFERASE"/>
    <property type="match status" value="1"/>
</dbReference>
<proteinExistence type="inferred from homology"/>
<keyword evidence="9" id="KW-0119">Carbohydrate metabolism</keyword>
<dbReference type="PANTHER" id="PTHR12137">
    <property type="entry name" value="CARBOHYDRATE SULFOTRANSFERASE"/>
    <property type="match status" value="1"/>
</dbReference>
<feature type="compositionally biased region" description="Basic and acidic residues" evidence="10">
    <location>
        <begin position="129"/>
        <end position="143"/>
    </location>
</feature>
<feature type="region of interest" description="Disordered" evidence="10">
    <location>
        <begin position="77"/>
        <end position="161"/>
    </location>
</feature>
<feature type="compositionally biased region" description="Basic and acidic residues" evidence="10">
    <location>
        <begin position="112"/>
        <end position="122"/>
    </location>
</feature>
<dbReference type="Proteomes" id="UP000479190">
    <property type="component" value="Unassembled WGS sequence"/>
</dbReference>
<keyword evidence="3 9" id="KW-0808">Transferase</keyword>
<gene>
    <name evidence="11" type="ORF">TBRA_LOCUS9885</name>
</gene>
<evidence type="ECO:0000256" key="10">
    <source>
        <dbReference type="SAM" id="MobiDB-lite"/>
    </source>
</evidence>
<evidence type="ECO:0000256" key="8">
    <source>
        <dbReference type="ARBA" id="ARBA00023180"/>
    </source>
</evidence>
<dbReference type="GO" id="GO:0000139">
    <property type="term" value="C:Golgi membrane"/>
    <property type="evidence" value="ECO:0007669"/>
    <property type="project" value="UniProtKB-SubCell"/>
</dbReference>
<keyword evidence="7" id="KW-0472">Membrane</keyword>
<feature type="compositionally biased region" description="Low complexity" evidence="10">
    <location>
        <begin position="38"/>
        <end position="49"/>
    </location>
</feature>
<dbReference type="GO" id="GO:0008146">
    <property type="term" value="F:sulfotransferase activity"/>
    <property type="evidence" value="ECO:0007669"/>
    <property type="project" value="InterPro"/>
</dbReference>
<keyword evidence="12" id="KW-1185">Reference proteome</keyword>
<dbReference type="EC" id="2.8.2.-" evidence="9"/>
<dbReference type="AlphaFoldDB" id="A0A6H5IK79"/>
<evidence type="ECO:0000313" key="11">
    <source>
        <dbReference type="EMBL" id="CAB0038093.1"/>
    </source>
</evidence>
<protein>
    <recommendedName>
        <fullName evidence="9">Carbohydrate sulfotransferase</fullName>
        <ecNumber evidence="9">2.8.2.-</ecNumber>
    </recommendedName>
</protein>
<feature type="compositionally biased region" description="Polar residues" evidence="10">
    <location>
        <begin position="50"/>
        <end position="65"/>
    </location>
</feature>
<evidence type="ECO:0000256" key="7">
    <source>
        <dbReference type="ARBA" id="ARBA00023136"/>
    </source>
</evidence>
<keyword evidence="6 9" id="KW-0333">Golgi apparatus</keyword>
<dbReference type="InterPro" id="IPR005331">
    <property type="entry name" value="Sulfotransferase"/>
</dbReference>
<name>A0A6H5IK79_9HYME</name>
<dbReference type="GO" id="GO:0016051">
    <property type="term" value="P:carbohydrate biosynthetic process"/>
    <property type="evidence" value="ECO:0007669"/>
    <property type="project" value="InterPro"/>
</dbReference>
<evidence type="ECO:0000313" key="12">
    <source>
        <dbReference type="Proteomes" id="UP000479190"/>
    </source>
</evidence>
<comment type="subcellular location">
    <subcellularLocation>
        <location evidence="1 9">Golgi apparatus membrane</location>
        <topology evidence="1 9">Single-pass type II membrane protein</topology>
    </subcellularLocation>
</comment>
<feature type="region of interest" description="Disordered" evidence="10">
    <location>
        <begin position="38"/>
        <end position="65"/>
    </location>
</feature>